<dbReference type="SMART" id="SM00326">
    <property type="entry name" value="SH3"/>
    <property type="match status" value="1"/>
</dbReference>
<keyword evidence="2" id="KW-0343">GTPase activation</keyword>
<feature type="region of interest" description="Disordered" evidence="7">
    <location>
        <begin position="739"/>
        <end position="1002"/>
    </location>
</feature>
<proteinExistence type="predicted"/>
<evidence type="ECO:0000259" key="8">
    <source>
        <dbReference type="PROSITE" id="PS50002"/>
    </source>
</evidence>
<evidence type="ECO:0000256" key="7">
    <source>
        <dbReference type="SAM" id="MobiDB-lite"/>
    </source>
</evidence>
<keyword evidence="3 5" id="KW-0175">Coiled coil</keyword>
<dbReference type="InterPro" id="IPR001452">
    <property type="entry name" value="SH3_domain"/>
</dbReference>
<comment type="caution">
    <text evidence="11">The sequence shown here is derived from an EMBL/GenBank/DDBJ whole genome shotgun (WGS) entry which is preliminary data.</text>
</comment>
<evidence type="ECO:0000259" key="10">
    <source>
        <dbReference type="PROSITE" id="PS51741"/>
    </source>
</evidence>
<dbReference type="Gene3D" id="2.30.30.40">
    <property type="entry name" value="SH3 Domains"/>
    <property type="match status" value="1"/>
</dbReference>
<feature type="compositionally biased region" description="Basic and acidic residues" evidence="7">
    <location>
        <begin position="851"/>
        <end position="870"/>
    </location>
</feature>
<sequence length="1002" mass="112400">MTSSGKKGKAAVLEFDTQTKEVRQILIEQLKCFDSRTEGKVLLLADLQEFFRRLSEIELDYSRNLERLSKMYLDKLHRHKTQRKEKGTTMDLWQQVLMETKNKSKMHLGLSENVSNNVVNRFMIISDDCQRVAKKCRETATTLQDELQKSVQELNRRFHRYHSMAVESKTAEQKLQKMEDSRRKNEKMAKQFEKHQQKFSESKKRCTKAKNDYVLSLTSTNRFLENYYNKFLGTLVDGFDTNYHDSFKRGIEAYTTAEATLASATIQSADSIREGKLSVLAEKDKHYFFEDSHGALALPFTFAFLPYNDEEACSLNQVSPQQTDVIEHHYRVYERLQKIRAETEEIEKTAEATSDALSEMYRQWDNEMMRMANGEIDNASGSASCTSIKNSSEDLELYFIVKMRELILTSSLKVRMEAENDMLTKTLGEVTPDIVGARLKRPHLDIGSKEASAILDSVHKKTKVFGCNLENYLKITGREIPEVVESCVKFIKKFGLDHQGIFRLSGSTTEINDMKQLFENGRDPLAGLNHWKDINAVAGLLRVYFRELEDPLFPSSHYQEFIKASLSSSVEDGIRELSSVLNSLPESVVQVMKYLFSFLSLVAGHSDSNKMDAHNLAVVFGPTLFRIPSEQDMIAYQSQVNGMIELLIKHSGEVFPGSGESLREKLSDTEDGSDSEEDFEPRDAEALFDYSARSSKELSFKKGDIIRVFKRFNPDWWDGTINGTDGFVPAKYIRINNDDNDNDITDSEGSLSVPGELTPSPKVLSSGDRPRDLNVPPRIPKREGSLRGRDSIPSPTSEVASPSGPSPQTGGMSSFKKTSLTGTPVSSSSSGPPAISSEDIVKRQLNLLRKAPKEEKETDGSVDKTPEKDQPSFAMPRLRSISPPRKSSPSQEKEGGTPDETRSATKEEHRRSSDVIWQPRGESPGNRSPPGSPRSTTAPKVPPAVLPKPKGGSRNPAPPFRKNSDDLLASLHAAQAVRSHRGGSTGEDPRKSRGSVGDDTAF</sequence>
<dbReference type="PRINTS" id="PR00452">
    <property type="entry name" value="SH3DOMAIN"/>
</dbReference>
<evidence type="ECO:0000313" key="12">
    <source>
        <dbReference type="Proteomes" id="UP001159405"/>
    </source>
</evidence>
<dbReference type="SMART" id="SM00324">
    <property type="entry name" value="RhoGAP"/>
    <property type="match status" value="1"/>
</dbReference>
<evidence type="ECO:0000256" key="5">
    <source>
        <dbReference type="PROSITE-ProRule" id="PRU01077"/>
    </source>
</evidence>
<keyword evidence="1 4" id="KW-0728">SH3 domain</keyword>
<dbReference type="PROSITE" id="PS50002">
    <property type="entry name" value="SH3"/>
    <property type="match status" value="1"/>
</dbReference>
<dbReference type="PRINTS" id="PR01887">
    <property type="entry name" value="SPECTRNALPHA"/>
</dbReference>
<feature type="compositionally biased region" description="Low complexity" evidence="7">
    <location>
        <begin position="818"/>
        <end position="837"/>
    </location>
</feature>
<evidence type="ECO:0000256" key="4">
    <source>
        <dbReference type="PROSITE-ProRule" id="PRU00192"/>
    </source>
</evidence>
<dbReference type="SMART" id="SM00055">
    <property type="entry name" value="FCH"/>
    <property type="match status" value="1"/>
</dbReference>
<feature type="region of interest" description="Disordered" evidence="7">
    <location>
        <begin position="659"/>
        <end position="683"/>
    </location>
</feature>
<dbReference type="PROSITE" id="PS50238">
    <property type="entry name" value="RHOGAP"/>
    <property type="match status" value="1"/>
</dbReference>
<feature type="compositionally biased region" description="Basic and acidic residues" evidence="7">
    <location>
        <begin position="780"/>
        <end position="790"/>
    </location>
</feature>
<evidence type="ECO:0000256" key="6">
    <source>
        <dbReference type="SAM" id="Coils"/>
    </source>
</evidence>
<organism evidence="11 12">
    <name type="scientific">Porites lobata</name>
    <dbReference type="NCBI Taxonomy" id="104759"/>
    <lineage>
        <taxon>Eukaryota</taxon>
        <taxon>Metazoa</taxon>
        <taxon>Cnidaria</taxon>
        <taxon>Anthozoa</taxon>
        <taxon>Hexacorallia</taxon>
        <taxon>Scleractinia</taxon>
        <taxon>Fungiina</taxon>
        <taxon>Poritidae</taxon>
        <taxon>Porites</taxon>
    </lineage>
</organism>
<evidence type="ECO:0000313" key="11">
    <source>
        <dbReference type="EMBL" id="CAH3156354.1"/>
    </source>
</evidence>
<dbReference type="SUPFAM" id="SSF48350">
    <property type="entry name" value="GTPase activation domain, GAP"/>
    <property type="match status" value="1"/>
</dbReference>
<dbReference type="SUPFAM" id="SSF50044">
    <property type="entry name" value="SH3-domain"/>
    <property type="match status" value="1"/>
</dbReference>
<evidence type="ECO:0000259" key="9">
    <source>
        <dbReference type="PROSITE" id="PS50238"/>
    </source>
</evidence>
<dbReference type="SUPFAM" id="SSF103657">
    <property type="entry name" value="BAR/IMD domain-like"/>
    <property type="match status" value="1"/>
</dbReference>
<accession>A0ABN8Q3B0</accession>
<name>A0ABN8Q3B0_9CNID</name>
<feature type="compositionally biased region" description="Low complexity" evidence="7">
    <location>
        <begin position="919"/>
        <end position="939"/>
    </location>
</feature>
<dbReference type="InterPro" id="IPR031160">
    <property type="entry name" value="F_BAR_dom"/>
</dbReference>
<keyword evidence="12" id="KW-1185">Reference proteome</keyword>
<evidence type="ECO:0000256" key="2">
    <source>
        <dbReference type="ARBA" id="ARBA00022468"/>
    </source>
</evidence>
<dbReference type="InterPro" id="IPR001060">
    <property type="entry name" value="FCH_dom"/>
</dbReference>
<dbReference type="InterPro" id="IPR027267">
    <property type="entry name" value="AH/BAR_dom_sf"/>
</dbReference>
<dbReference type="InterPro" id="IPR000198">
    <property type="entry name" value="RhoGAP_dom"/>
</dbReference>
<dbReference type="InterPro" id="IPR051627">
    <property type="entry name" value="SLIT-ROBO_RhoGAP"/>
</dbReference>
<feature type="coiled-coil region" evidence="6">
    <location>
        <begin position="133"/>
        <end position="198"/>
    </location>
</feature>
<feature type="domain" description="SH3" evidence="8">
    <location>
        <begin position="679"/>
        <end position="738"/>
    </location>
</feature>
<dbReference type="PROSITE" id="PS51741">
    <property type="entry name" value="F_BAR"/>
    <property type="match status" value="1"/>
</dbReference>
<feature type="compositionally biased region" description="Acidic residues" evidence="7">
    <location>
        <begin position="669"/>
        <end position="680"/>
    </location>
</feature>
<feature type="compositionally biased region" description="Low complexity" evidence="7">
    <location>
        <begin position="876"/>
        <end position="890"/>
    </location>
</feature>
<feature type="domain" description="Rho-GAP" evidence="9">
    <location>
        <begin position="467"/>
        <end position="655"/>
    </location>
</feature>
<evidence type="ECO:0000256" key="3">
    <source>
        <dbReference type="ARBA" id="ARBA00023054"/>
    </source>
</evidence>
<dbReference type="Gene3D" id="1.20.1270.60">
    <property type="entry name" value="Arfaptin homology (AH) domain/BAR domain"/>
    <property type="match status" value="1"/>
</dbReference>
<dbReference type="Pfam" id="PF00611">
    <property type="entry name" value="FCH"/>
    <property type="match status" value="1"/>
</dbReference>
<dbReference type="Proteomes" id="UP001159405">
    <property type="component" value="Unassembled WGS sequence"/>
</dbReference>
<dbReference type="Pfam" id="PF00620">
    <property type="entry name" value="RhoGAP"/>
    <property type="match status" value="1"/>
</dbReference>
<dbReference type="Pfam" id="PF00018">
    <property type="entry name" value="SH3_1"/>
    <property type="match status" value="1"/>
</dbReference>
<protein>
    <submittedName>
        <fullName evidence="11">Uncharacterized protein</fullName>
    </submittedName>
</protein>
<evidence type="ECO:0000256" key="1">
    <source>
        <dbReference type="ARBA" id="ARBA00022443"/>
    </source>
</evidence>
<dbReference type="PANTHER" id="PTHR14166">
    <property type="entry name" value="SLIT-ROBO RHO GTPASE ACTIVATING PROTEIN"/>
    <property type="match status" value="1"/>
</dbReference>
<dbReference type="Gene3D" id="1.10.555.10">
    <property type="entry name" value="Rho GTPase activation protein"/>
    <property type="match status" value="1"/>
</dbReference>
<dbReference type="InterPro" id="IPR036028">
    <property type="entry name" value="SH3-like_dom_sf"/>
</dbReference>
<feature type="compositionally biased region" description="Basic and acidic residues" evidence="7">
    <location>
        <begin position="891"/>
        <end position="913"/>
    </location>
</feature>
<feature type="domain" description="F-BAR" evidence="10">
    <location>
        <begin position="20"/>
        <end position="284"/>
    </location>
</feature>
<dbReference type="InterPro" id="IPR008936">
    <property type="entry name" value="Rho_GTPase_activation_prot"/>
</dbReference>
<dbReference type="EMBL" id="CALNXK010000104">
    <property type="protein sequence ID" value="CAH3156354.1"/>
    <property type="molecule type" value="Genomic_DNA"/>
</dbReference>
<reference evidence="11 12" key="1">
    <citation type="submission" date="2022-05" db="EMBL/GenBank/DDBJ databases">
        <authorList>
            <consortium name="Genoscope - CEA"/>
            <person name="William W."/>
        </authorList>
    </citation>
    <scope>NUCLEOTIDE SEQUENCE [LARGE SCALE GENOMIC DNA]</scope>
</reference>
<feature type="compositionally biased region" description="Polar residues" evidence="7">
    <location>
        <begin position="806"/>
        <end position="817"/>
    </location>
</feature>
<gene>
    <name evidence="11" type="ORF">PLOB_00001770</name>
</gene>